<dbReference type="STRING" id="197221.gene:10747930"/>
<dbReference type="EnsemblBacteria" id="BAC08884">
    <property type="protein sequence ID" value="BAC08884"/>
    <property type="gene ID" value="BAC08884"/>
</dbReference>
<proteinExistence type="predicted"/>
<evidence type="ECO:0000313" key="2">
    <source>
        <dbReference type="Proteomes" id="UP000000440"/>
    </source>
</evidence>
<name>Q8DJ96_THEVB</name>
<sequence length="69" mass="7666">MMTIWVSEQIDPSGLLYACIACCNEAQAKECVQSFEKNLTTEQKAAGWQVRLRTVASWDDVPSTALKLS</sequence>
<organism evidence="1 2">
    <name type="scientific">Thermosynechococcus vestitus (strain NIES-2133 / IAM M-273 / BP-1)</name>
    <dbReference type="NCBI Taxonomy" id="197221"/>
    <lineage>
        <taxon>Bacteria</taxon>
        <taxon>Bacillati</taxon>
        <taxon>Cyanobacteriota</taxon>
        <taxon>Cyanophyceae</taxon>
        <taxon>Acaryochloridales</taxon>
        <taxon>Thermosynechococcaceae</taxon>
        <taxon>Thermosynechococcus</taxon>
    </lineage>
</organism>
<dbReference type="eggNOG" id="ENOG5032ZZY">
    <property type="taxonomic scope" value="Bacteria"/>
</dbReference>
<reference evidence="1 2" key="1">
    <citation type="journal article" date="2002" name="DNA Res.">
        <title>Complete genome structure of the thermophilic cyanobacterium Thermosynechococcus elongatus BP-1.</title>
        <authorList>
            <person name="Nakamura Y."/>
            <person name="Kaneko T."/>
            <person name="Sato S."/>
            <person name="Ikeuchi M."/>
            <person name="Katoh H."/>
            <person name="Sasamoto S."/>
            <person name="Watanabe A."/>
            <person name="Iriguchi M."/>
            <person name="Kawashima K."/>
            <person name="Kimura T."/>
            <person name="Kishida Y."/>
            <person name="Kiyokawa C."/>
            <person name="Kohara M."/>
            <person name="Matsumoto M."/>
            <person name="Matsuno A."/>
            <person name="Nakazaki N."/>
            <person name="Shimpo S."/>
            <person name="Sugimoto M."/>
            <person name="Takeuchi C."/>
            <person name="Yamada M."/>
            <person name="Tabata S."/>
        </authorList>
    </citation>
    <scope>NUCLEOTIDE SEQUENCE [LARGE SCALE GENOMIC DNA]</scope>
    <source>
        <strain evidence="2">IAM M-273 / NIES-2133 / BP-1</strain>
    </source>
</reference>
<dbReference type="Proteomes" id="UP000000440">
    <property type="component" value="Chromosome"/>
</dbReference>
<dbReference type="PATRIC" id="fig|197221.4.peg.1400"/>
<keyword evidence="2" id="KW-1185">Reference proteome</keyword>
<protein>
    <submittedName>
        <fullName evidence="1">Tsr1332 protein</fullName>
    </submittedName>
</protein>
<accession>Q8DJ96</accession>
<gene>
    <name evidence="1" type="ordered locus">tsr1332</name>
</gene>
<dbReference type="KEGG" id="tel:tsr1332"/>
<dbReference type="AlphaFoldDB" id="Q8DJ96"/>
<dbReference type="EMBL" id="BA000039">
    <property type="protein sequence ID" value="BAC08884.1"/>
    <property type="molecule type" value="Genomic_DNA"/>
</dbReference>
<evidence type="ECO:0000313" key="1">
    <source>
        <dbReference type="EMBL" id="BAC08884.1"/>
    </source>
</evidence>